<keyword evidence="6" id="KW-1185">Reference proteome</keyword>
<dbReference type="RefSeq" id="WP_010940728.1">
    <property type="nucleotide sequence ID" value="NC_002939.5"/>
</dbReference>
<name>Q74H43_GEOSL</name>
<dbReference type="GO" id="GO:0051536">
    <property type="term" value="F:iron-sulfur cluster binding"/>
    <property type="evidence" value="ECO:0007669"/>
    <property type="project" value="UniProtKB-KW"/>
</dbReference>
<dbReference type="KEGG" id="gsu:GSU0050"/>
<dbReference type="GO" id="GO:0016818">
    <property type="term" value="F:hydrolase activity, acting on acid anhydrides, in phosphorus-containing anhydrides"/>
    <property type="evidence" value="ECO:0007669"/>
    <property type="project" value="InterPro"/>
</dbReference>
<evidence type="ECO:0000256" key="3">
    <source>
        <dbReference type="ARBA" id="ARBA00023014"/>
    </source>
</evidence>
<keyword evidence="2" id="KW-0378">Hydrolase</keyword>
<dbReference type="EMBL" id="AE017180">
    <property type="protein sequence ID" value="AAR33385.1"/>
    <property type="molecule type" value="Genomic_DNA"/>
</dbReference>
<dbReference type="SMART" id="SM00910">
    <property type="entry name" value="HIRAN"/>
    <property type="match status" value="1"/>
</dbReference>
<reference evidence="5 6" key="1">
    <citation type="journal article" date="2003" name="Science">
        <title>Genome of Geobacter sulfurreducens: metal reduction in subsurface environments.</title>
        <authorList>
            <person name="Methe B.A."/>
            <person name="Nelson K.E."/>
            <person name="Eisen J.A."/>
            <person name="Paulsen I.T."/>
            <person name="Nelson W."/>
            <person name="Heidelberg J.F."/>
            <person name="Wu D."/>
            <person name="Wu M."/>
            <person name="Ward N."/>
            <person name="Beanan M.J."/>
            <person name="Dodson R.J."/>
            <person name="Madupu R."/>
            <person name="Brinkac L.M."/>
            <person name="Daugherty S.C."/>
            <person name="DeBoy R.T."/>
            <person name="Durkin A.S."/>
            <person name="Gwinn M."/>
            <person name="Kolonay J.F."/>
            <person name="Sullivan S.A."/>
            <person name="Haft D.H."/>
            <person name="Selengut J."/>
            <person name="Davidsen T.M."/>
            <person name="Zafar N."/>
            <person name="White O."/>
            <person name="Tran B."/>
            <person name="Romero C."/>
            <person name="Forberger H.A."/>
            <person name="Weidman J."/>
            <person name="Khouri H."/>
            <person name="Feldblyum T.V."/>
            <person name="Utterback T.R."/>
            <person name="Van Aken S.E."/>
            <person name="Lovley D.R."/>
            <person name="Fraser C.M."/>
        </authorList>
    </citation>
    <scope>NUCLEOTIDE SEQUENCE [LARGE SCALE GENOMIC DNA]</scope>
    <source>
        <strain evidence="6">ATCC 51573 / DSM 12127 / PCA</strain>
    </source>
</reference>
<dbReference type="InParanoid" id="Q74H43"/>
<evidence type="ECO:0000313" key="5">
    <source>
        <dbReference type="EMBL" id="AAR33385.1"/>
    </source>
</evidence>
<dbReference type="Proteomes" id="UP000000577">
    <property type="component" value="Chromosome"/>
</dbReference>
<dbReference type="PATRIC" id="fig|243231.5.peg.50"/>
<proteinExistence type="predicted"/>
<evidence type="ECO:0000256" key="2">
    <source>
        <dbReference type="ARBA" id="ARBA00022801"/>
    </source>
</evidence>
<dbReference type="EnsemblBacteria" id="AAR33385">
    <property type="protein sequence ID" value="AAR33385"/>
    <property type="gene ID" value="GSU0050"/>
</dbReference>
<dbReference type="STRING" id="243231.GSU0050"/>
<dbReference type="Pfam" id="PF08797">
    <property type="entry name" value="HIRAN"/>
    <property type="match status" value="1"/>
</dbReference>
<keyword evidence="1" id="KW-0479">Metal-binding</keyword>
<dbReference type="PROSITE" id="PS51318">
    <property type="entry name" value="TAT"/>
    <property type="match status" value="1"/>
</dbReference>
<evidence type="ECO:0000259" key="4">
    <source>
        <dbReference type="SMART" id="SM00910"/>
    </source>
</evidence>
<evidence type="ECO:0000313" key="6">
    <source>
        <dbReference type="Proteomes" id="UP000000577"/>
    </source>
</evidence>
<dbReference type="AlphaFoldDB" id="Q74H43"/>
<dbReference type="OrthoDB" id="5421673at2"/>
<gene>
    <name evidence="5" type="ordered locus">GSU0050</name>
</gene>
<dbReference type="HOGENOM" id="CLU_154672_0_1_7"/>
<sequence length="132" mass="14578">MIGRRDFFKVLGLAALIPAAPLKPASAGRRIDLLEVHIAGFQYHEGMSAGVFSMLKRGGELCLRREPDNPYDPFAIAMETQAGNKLGYLPRRINGIPAAILDQGVTTRAEIVEIDALAPPWERVLVRVWQEV</sequence>
<dbReference type="Gene3D" id="3.30.70.2330">
    <property type="match status" value="1"/>
</dbReference>
<dbReference type="InterPro" id="IPR006311">
    <property type="entry name" value="TAT_signal"/>
</dbReference>
<reference evidence="5 6" key="2">
    <citation type="journal article" date="2012" name="BMC Genomics">
        <title>Comparative genomic analysis of Geobacter sulfurreducens KN400, a strain with enhanced capacity for extracellular electron transfer and electricity production.</title>
        <authorList>
            <person name="Butler J.E."/>
            <person name="Young N.D."/>
            <person name="Aklujkar M."/>
            <person name="Lovley D.R."/>
        </authorList>
    </citation>
    <scope>NUCLEOTIDE SEQUENCE [LARGE SCALE GENOMIC DNA]</scope>
    <source>
        <strain evidence="6">ATCC 51573 / DSM 12127 / PCA</strain>
    </source>
</reference>
<organism evidence="5 6">
    <name type="scientific">Geobacter sulfurreducens (strain ATCC 51573 / DSM 12127 / PCA)</name>
    <dbReference type="NCBI Taxonomy" id="243231"/>
    <lineage>
        <taxon>Bacteria</taxon>
        <taxon>Pseudomonadati</taxon>
        <taxon>Thermodesulfobacteriota</taxon>
        <taxon>Desulfuromonadia</taxon>
        <taxon>Geobacterales</taxon>
        <taxon>Geobacteraceae</taxon>
        <taxon>Geobacter</taxon>
    </lineage>
</organism>
<dbReference type="eggNOG" id="ENOG50300R6">
    <property type="taxonomic scope" value="Bacteria"/>
</dbReference>
<accession>Q74H43</accession>
<dbReference type="GO" id="GO:0003676">
    <property type="term" value="F:nucleic acid binding"/>
    <property type="evidence" value="ECO:0007669"/>
    <property type="project" value="InterPro"/>
</dbReference>
<dbReference type="InterPro" id="IPR014905">
    <property type="entry name" value="HIRAN"/>
</dbReference>
<dbReference type="GO" id="GO:0008270">
    <property type="term" value="F:zinc ion binding"/>
    <property type="evidence" value="ECO:0007669"/>
    <property type="project" value="InterPro"/>
</dbReference>
<feature type="domain" description="HIRAN" evidence="4">
    <location>
        <begin position="31"/>
        <end position="132"/>
    </location>
</feature>
<evidence type="ECO:0000256" key="1">
    <source>
        <dbReference type="ARBA" id="ARBA00022723"/>
    </source>
</evidence>
<protein>
    <submittedName>
        <fullName evidence="5">HIRAN domain protein</fullName>
    </submittedName>
</protein>
<keyword evidence="3" id="KW-0408">Iron</keyword>
<keyword evidence="3" id="KW-0411">Iron-sulfur</keyword>